<evidence type="ECO:0000259" key="1">
    <source>
        <dbReference type="PROSITE" id="PS50878"/>
    </source>
</evidence>
<dbReference type="AlphaFoldDB" id="A0A8T1XP24"/>
<dbReference type="PANTHER" id="PTHR33116">
    <property type="entry name" value="REVERSE TRANSCRIPTASE ZINC-BINDING DOMAIN-CONTAINING PROTEIN-RELATED-RELATED"/>
    <property type="match status" value="1"/>
</dbReference>
<evidence type="ECO:0000313" key="2">
    <source>
        <dbReference type="EMBL" id="KAG7533510.1"/>
    </source>
</evidence>
<keyword evidence="2" id="KW-0548">Nucleotidyltransferase</keyword>
<comment type="caution">
    <text evidence="2">The sequence shown here is derived from an EMBL/GenBank/DDBJ whole genome shotgun (WGS) entry which is preliminary data.</text>
</comment>
<name>A0A8T1XP24_9BRAS</name>
<dbReference type="Pfam" id="PF00078">
    <property type="entry name" value="RVT_1"/>
    <property type="match status" value="1"/>
</dbReference>
<protein>
    <submittedName>
        <fullName evidence="2">Reverse transcriptase zinc-binding domain</fullName>
    </submittedName>
</protein>
<sequence>MICGDFNEILDGEEHSSFEDSPLVLTGMREFQDVVRYCSLLDLVYHGPKFTWCNKRGEGLICKKLDRMLVNSKWLQQFPHSYCVFDSGGCSDHSRCRLSMGTEVERGRKPFKFSNVLADLPQFQVLVGDYWRSTVPLFDSTSSLFRLAKKLKGLKPLLRSLGKESLADISQRTKEAHEELCIKQAATLAAPTVQAMEAEQEVYKKWYLLSELEEGFLKQKAKLHWLNVGDQNNKYFHQSAEIRRMQNTIREISTPAGVILTEKEDIKGEAERFFKDFLTFKPEDYQGLSVEQLRRLMDFRCSEMDQNILIQEVSAEEIKKVLFLMPNNKSPGPDGFTSEFFKKSWTIIGKDFIAAIQSFFTKGFLPKGLNSTILALIPKKEIAKEMKDYRPISCCNVIYKVISKIIANRLKELLPKFIATNQSAFVKDRLLMENILLATEVVKDYHKDTISPRCAMKIDISKAFDSVQWDFLLNVLEAMNFPAKFIHWIKLCISTASFSVQVNGELAGFFQSERGLRQGCSLSPYLFVICMNVLSKLLDKAAVERRIGYHPKCKNIQLTHLCFADDLMVFVDGQRRSVEGILKIFDDFARLSGLKISVEKSTLYMAGLSENVQNDILQRFPFAHGHLPVRYLGLPLLTKQMTKADYTPLLERIRTRLTTWTSRNLSYASRLQLLSSVISGIINFWILAYRLPSGCIKELNKLCSAFLWSGPDLNSKKAKIAWSDVCRPKKEGGLGLQSLEIANKTSCLKLIWKIVSGSDSLWVAWVSSILIKLKSFWTIKEDTKQGSWMWRKILKYRDIAKQFHKVEVLNGLTCSFWYDNWSNMGRLYDVTGCRGFIDLGVSSHATVEEAKRIHRRRRYRTEELREIDQLLSSLQLRDGDDTSLWKTMNDKYRRKFSTKATRTLIRSEQPLKDWYKGVWFTHETPKYSFFTWLAINNRLTTGDRIRQWHPGQRTDCILCGAIEETRDHLFFLCSYSTEVWTSLMGKFLGTDFSTAWDHLTNLLTSSNYSQVQLFTIRYALQATLYHVWRERNNRRHGETHVPPARLVLLIDKTIRNRFSSIRNKGDHAYDDGLSQWFEHRPP</sequence>
<keyword evidence="3" id="KW-1185">Reference proteome</keyword>
<keyword evidence="2" id="KW-0808">Transferase</keyword>
<keyword evidence="2" id="KW-0695">RNA-directed DNA polymerase</keyword>
<reference evidence="2 3" key="1">
    <citation type="submission" date="2020-12" db="EMBL/GenBank/DDBJ databases">
        <title>Concerted genomic and epigenomic changes stabilize Arabidopsis allopolyploids.</title>
        <authorList>
            <person name="Chen Z."/>
        </authorList>
    </citation>
    <scope>NUCLEOTIDE SEQUENCE [LARGE SCALE GENOMIC DNA]</scope>
    <source>
        <strain evidence="2">Allo738</strain>
        <tissue evidence="2">Leaf</tissue>
    </source>
</reference>
<dbReference type="Proteomes" id="UP000694240">
    <property type="component" value="Chromosome 13"/>
</dbReference>
<evidence type="ECO:0000313" key="3">
    <source>
        <dbReference type="Proteomes" id="UP000694240"/>
    </source>
</evidence>
<dbReference type="CDD" id="cd01650">
    <property type="entry name" value="RT_nLTR_like"/>
    <property type="match status" value="1"/>
</dbReference>
<organism evidence="2 3">
    <name type="scientific">Arabidopsis thaliana x Arabidopsis arenosa</name>
    <dbReference type="NCBI Taxonomy" id="1240361"/>
    <lineage>
        <taxon>Eukaryota</taxon>
        <taxon>Viridiplantae</taxon>
        <taxon>Streptophyta</taxon>
        <taxon>Embryophyta</taxon>
        <taxon>Tracheophyta</taxon>
        <taxon>Spermatophyta</taxon>
        <taxon>Magnoliopsida</taxon>
        <taxon>eudicotyledons</taxon>
        <taxon>Gunneridae</taxon>
        <taxon>Pentapetalae</taxon>
        <taxon>rosids</taxon>
        <taxon>malvids</taxon>
        <taxon>Brassicales</taxon>
        <taxon>Brassicaceae</taxon>
        <taxon>Camelineae</taxon>
        <taxon>Arabidopsis</taxon>
    </lineage>
</organism>
<dbReference type="Pfam" id="PF13966">
    <property type="entry name" value="zf-RVT"/>
    <property type="match status" value="1"/>
</dbReference>
<dbReference type="PANTHER" id="PTHR33116:SF84">
    <property type="entry name" value="RNA-DIRECTED DNA POLYMERASE"/>
    <property type="match status" value="1"/>
</dbReference>
<dbReference type="PROSITE" id="PS50878">
    <property type="entry name" value="RT_POL"/>
    <property type="match status" value="1"/>
</dbReference>
<feature type="domain" description="Reverse transcriptase" evidence="1">
    <location>
        <begin position="358"/>
        <end position="636"/>
    </location>
</feature>
<dbReference type="InterPro" id="IPR026960">
    <property type="entry name" value="RVT-Znf"/>
</dbReference>
<dbReference type="InterPro" id="IPR000477">
    <property type="entry name" value="RT_dom"/>
</dbReference>
<accession>A0A8T1XP24</accession>
<dbReference type="GO" id="GO:0003964">
    <property type="term" value="F:RNA-directed DNA polymerase activity"/>
    <property type="evidence" value="ECO:0007669"/>
    <property type="project" value="UniProtKB-KW"/>
</dbReference>
<dbReference type="EMBL" id="JAEFBK010000013">
    <property type="protein sequence ID" value="KAG7533510.1"/>
    <property type="molecule type" value="Genomic_DNA"/>
</dbReference>
<gene>
    <name evidence="2" type="ORF">ISN45_Aa08g011370</name>
</gene>
<proteinExistence type="predicted"/>